<dbReference type="EMBL" id="CAXHTB010000001">
    <property type="protein sequence ID" value="CAL0299847.1"/>
    <property type="molecule type" value="Genomic_DNA"/>
</dbReference>
<dbReference type="AlphaFoldDB" id="A0AAV1VSF4"/>
<keyword evidence="3" id="KW-1185">Reference proteome</keyword>
<name>A0AAV1VSF4_LUPLU</name>
<feature type="compositionally biased region" description="Basic residues" evidence="1">
    <location>
        <begin position="15"/>
        <end position="24"/>
    </location>
</feature>
<sequence length="54" mass="6261">MDTKDRDGSKEKNSVKTKKRKKKVSFNSNVQIFEPSPSAYEPLDNEEETNENNK</sequence>
<proteinExistence type="predicted"/>
<comment type="caution">
    <text evidence="2">The sequence shown here is derived from an EMBL/GenBank/DDBJ whole genome shotgun (WGS) entry which is preliminary data.</text>
</comment>
<evidence type="ECO:0000313" key="2">
    <source>
        <dbReference type="EMBL" id="CAL0299847.1"/>
    </source>
</evidence>
<evidence type="ECO:0000313" key="3">
    <source>
        <dbReference type="Proteomes" id="UP001497480"/>
    </source>
</evidence>
<protein>
    <submittedName>
        <fullName evidence="2">Uncharacterized protein</fullName>
    </submittedName>
</protein>
<organism evidence="2 3">
    <name type="scientific">Lupinus luteus</name>
    <name type="common">European yellow lupine</name>
    <dbReference type="NCBI Taxonomy" id="3873"/>
    <lineage>
        <taxon>Eukaryota</taxon>
        <taxon>Viridiplantae</taxon>
        <taxon>Streptophyta</taxon>
        <taxon>Embryophyta</taxon>
        <taxon>Tracheophyta</taxon>
        <taxon>Spermatophyta</taxon>
        <taxon>Magnoliopsida</taxon>
        <taxon>eudicotyledons</taxon>
        <taxon>Gunneridae</taxon>
        <taxon>Pentapetalae</taxon>
        <taxon>rosids</taxon>
        <taxon>fabids</taxon>
        <taxon>Fabales</taxon>
        <taxon>Fabaceae</taxon>
        <taxon>Papilionoideae</taxon>
        <taxon>50 kb inversion clade</taxon>
        <taxon>genistoids sensu lato</taxon>
        <taxon>core genistoids</taxon>
        <taxon>Genisteae</taxon>
        <taxon>Lupinus</taxon>
    </lineage>
</organism>
<reference evidence="2 3" key="1">
    <citation type="submission" date="2024-03" db="EMBL/GenBank/DDBJ databases">
        <authorList>
            <person name="Martinez-Hernandez J."/>
        </authorList>
    </citation>
    <scope>NUCLEOTIDE SEQUENCE [LARGE SCALE GENOMIC DNA]</scope>
</reference>
<feature type="compositionally biased region" description="Basic and acidic residues" evidence="1">
    <location>
        <begin position="1"/>
        <end position="14"/>
    </location>
</feature>
<gene>
    <name evidence="2" type="ORF">LLUT_LOCUS907</name>
</gene>
<evidence type="ECO:0000256" key="1">
    <source>
        <dbReference type="SAM" id="MobiDB-lite"/>
    </source>
</evidence>
<dbReference type="Proteomes" id="UP001497480">
    <property type="component" value="Unassembled WGS sequence"/>
</dbReference>
<feature type="compositionally biased region" description="Acidic residues" evidence="1">
    <location>
        <begin position="43"/>
        <end position="54"/>
    </location>
</feature>
<accession>A0AAV1VSF4</accession>
<feature type="region of interest" description="Disordered" evidence="1">
    <location>
        <begin position="1"/>
        <end position="54"/>
    </location>
</feature>